<feature type="transmembrane region" description="Helical" evidence="7">
    <location>
        <begin position="246"/>
        <end position="268"/>
    </location>
</feature>
<feature type="transmembrane region" description="Helical" evidence="7">
    <location>
        <begin position="134"/>
        <end position="153"/>
    </location>
</feature>
<evidence type="ECO:0000259" key="8">
    <source>
        <dbReference type="PROSITE" id="PS50850"/>
    </source>
</evidence>
<evidence type="ECO:0000256" key="2">
    <source>
        <dbReference type="ARBA" id="ARBA00022448"/>
    </source>
</evidence>
<dbReference type="InterPro" id="IPR036259">
    <property type="entry name" value="MFS_trans_sf"/>
</dbReference>
<feature type="transmembrane region" description="Helical" evidence="7">
    <location>
        <begin position="43"/>
        <end position="65"/>
    </location>
</feature>
<evidence type="ECO:0000256" key="7">
    <source>
        <dbReference type="SAM" id="Phobius"/>
    </source>
</evidence>
<dbReference type="PANTHER" id="PTHR43414">
    <property type="entry name" value="MULTIDRUG RESISTANCE PROTEIN MDTG"/>
    <property type="match status" value="1"/>
</dbReference>
<dbReference type="InterPro" id="IPR001958">
    <property type="entry name" value="Tet-R_TetA/multi-R_MdtG-like"/>
</dbReference>
<sequence>MSWRRNARILWICNFIISGSMSMIMPFLPLFLMDMGVPHGKEVSMWTGMIFSATFLSAAIMAPVWGAVADKYGQKTNLVRAGIGMGIINILMFFTTTPLYLLVLRFVFGFFSGFITVSYSYLSKTTPREELGKAIGFLYTGGMSGGIIGPLFGGALSDWFGYHTVFAVTGGLMIITVLLVQWLLPPDRVEVAAGEVRKTGTFREVLANPNLTILFFATFAIQTATMSTSSMMSIFVRSIVGDVNNLAFLAGLVTSVTGIANIIGSPILGRLGDRFGQSKLLPIIMFCTGLVIFQQVWTDSIYPLYAWRFCQGLLLGGMLPSIQTLIKKRSPDFISGRSYGLNSSCQFLGNLTGPLIGGFIAGHFSVSYVFVFSGLVLMLGSAIVKWRIRLRGENKKAA</sequence>
<keyword evidence="2" id="KW-0813">Transport</keyword>
<dbReference type="GO" id="GO:0022857">
    <property type="term" value="F:transmembrane transporter activity"/>
    <property type="evidence" value="ECO:0007669"/>
    <property type="project" value="InterPro"/>
</dbReference>
<dbReference type="AlphaFoldDB" id="A0A1I3LF56"/>
<keyword evidence="10" id="KW-1185">Reference proteome</keyword>
<keyword evidence="3" id="KW-1003">Cell membrane</keyword>
<keyword evidence="6 7" id="KW-0472">Membrane</keyword>
<keyword evidence="5 7" id="KW-1133">Transmembrane helix</keyword>
<proteinExistence type="predicted"/>
<evidence type="ECO:0000256" key="5">
    <source>
        <dbReference type="ARBA" id="ARBA00022989"/>
    </source>
</evidence>
<evidence type="ECO:0000313" key="10">
    <source>
        <dbReference type="Proteomes" id="UP000198915"/>
    </source>
</evidence>
<dbReference type="Gene3D" id="1.20.1250.20">
    <property type="entry name" value="MFS general substrate transporter like domains"/>
    <property type="match status" value="2"/>
</dbReference>
<dbReference type="PANTHER" id="PTHR43414:SF1">
    <property type="entry name" value="PEPTIDE PERMEASE"/>
    <property type="match status" value="1"/>
</dbReference>
<dbReference type="Pfam" id="PF07690">
    <property type="entry name" value="MFS_1"/>
    <property type="match status" value="1"/>
</dbReference>
<dbReference type="EMBL" id="FORT01000001">
    <property type="protein sequence ID" value="SFI83160.1"/>
    <property type="molecule type" value="Genomic_DNA"/>
</dbReference>
<feature type="transmembrane region" description="Helical" evidence="7">
    <location>
        <begin position="370"/>
        <end position="388"/>
    </location>
</feature>
<accession>A0A1I3LF56</accession>
<name>A0A1I3LF56_9BACL</name>
<evidence type="ECO:0000256" key="6">
    <source>
        <dbReference type="ARBA" id="ARBA00023136"/>
    </source>
</evidence>
<dbReference type="PROSITE" id="PS50850">
    <property type="entry name" value="MFS"/>
    <property type="match status" value="1"/>
</dbReference>
<dbReference type="InterPro" id="IPR020846">
    <property type="entry name" value="MFS_dom"/>
</dbReference>
<feature type="transmembrane region" description="Helical" evidence="7">
    <location>
        <begin position="77"/>
        <end position="94"/>
    </location>
</feature>
<evidence type="ECO:0000256" key="1">
    <source>
        <dbReference type="ARBA" id="ARBA00004651"/>
    </source>
</evidence>
<reference evidence="10" key="1">
    <citation type="submission" date="2016-10" db="EMBL/GenBank/DDBJ databases">
        <authorList>
            <person name="Varghese N."/>
            <person name="Submissions S."/>
        </authorList>
    </citation>
    <scope>NUCLEOTIDE SEQUENCE [LARGE SCALE GENOMIC DNA]</scope>
    <source>
        <strain evidence="10">OK042</strain>
    </source>
</reference>
<dbReference type="STRING" id="1884381.SAMN05518846_101283"/>
<dbReference type="PRINTS" id="PR01035">
    <property type="entry name" value="TCRTETA"/>
</dbReference>
<feature type="transmembrane region" description="Helical" evidence="7">
    <location>
        <begin position="159"/>
        <end position="184"/>
    </location>
</feature>
<feature type="domain" description="Major facilitator superfamily (MFS) profile" evidence="8">
    <location>
        <begin position="6"/>
        <end position="392"/>
    </location>
</feature>
<gene>
    <name evidence="9" type="ORF">SAMN05518846_101283</name>
</gene>
<feature type="transmembrane region" description="Helical" evidence="7">
    <location>
        <begin position="100"/>
        <end position="122"/>
    </location>
</feature>
<dbReference type="Proteomes" id="UP000198915">
    <property type="component" value="Unassembled WGS sequence"/>
</dbReference>
<organism evidence="9 10">
    <name type="scientific">Brevibacillus centrosporus</name>
    <dbReference type="NCBI Taxonomy" id="54910"/>
    <lineage>
        <taxon>Bacteria</taxon>
        <taxon>Bacillati</taxon>
        <taxon>Bacillota</taxon>
        <taxon>Bacilli</taxon>
        <taxon>Bacillales</taxon>
        <taxon>Paenibacillaceae</taxon>
        <taxon>Brevibacillus</taxon>
    </lineage>
</organism>
<protein>
    <submittedName>
        <fullName evidence="9">MFS transporter, DHA1 family, multidrug resistance protein</fullName>
    </submittedName>
</protein>
<dbReference type="GO" id="GO:0005886">
    <property type="term" value="C:plasma membrane"/>
    <property type="evidence" value="ECO:0007669"/>
    <property type="project" value="UniProtKB-SubCell"/>
</dbReference>
<keyword evidence="4 7" id="KW-0812">Transmembrane</keyword>
<dbReference type="RefSeq" id="WP_092266168.1">
    <property type="nucleotide sequence ID" value="NZ_FORT01000001.1"/>
</dbReference>
<evidence type="ECO:0000313" key="9">
    <source>
        <dbReference type="EMBL" id="SFI83160.1"/>
    </source>
</evidence>
<feature type="transmembrane region" description="Helical" evidence="7">
    <location>
        <begin position="280"/>
        <end position="298"/>
    </location>
</feature>
<dbReference type="InterPro" id="IPR011701">
    <property type="entry name" value="MFS"/>
</dbReference>
<feature type="transmembrane region" description="Helical" evidence="7">
    <location>
        <begin position="205"/>
        <end position="226"/>
    </location>
</feature>
<evidence type="ECO:0000256" key="3">
    <source>
        <dbReference type="ARBA" id="ARBA00022475"/>
    </source>
</evidence>
<feature type="transmembrane region" description="Helical" evidence="7">
    <location>
        <begin position="9"/>
        <end position="31"/>
    </location>
</feature>
<evidence type="ECO:0000256" key="4">
    <source>
        <dbReference type="ARBA" id="ARBA00022692"/>
    </source>
</evidence>
<dbReference type="SUPFAM" id="SSF103473">
    <property type="entry name" value="MFS general substrate transporter"/>
    <property type="match status" value="1"/>
</dbReference>
<comment type="subcellular location">
    <subcellularLocation>
        <location evidence="1">Cell membrane</location>
        <topology evidence="1">Multi-pass membrane protein</topology>
    </subcellularLocation>
</comment>